<feature type="region of interest" description="Disordered" evidence="5">
    <location>
        <begin position="1"/>
        <end position="23"/>
    </location>
</feature>
<keyword evidence="2 6" id="KW-0812">Transmembrane</keyword>
<evidence type="ECO:0000256" key="1">
    <source>
        <dbReference type="ARBA" id="ARBA00004127"/>
    </source>
</evidence>
<evidence type="ECO:0000313" key="8">
    <source>
        <dbReference type="EMBL" id="CEM22746.1"/>
    </source>
</evidence>
<evidence type="ECO:0000256" key="2">
    <source>
        <dbReference type="ARBA" id="ARBA00022692"/>
    </source>
</evidence>
<dbReference type="PROSITE" id="PS50850">
    <property type="entry name" value="MFS"/>
    <property type="match status" value="1"/>
</dbReference>
<feature type="transmembrane region" description="Helical" evidence="6">
    <location>
        <begin position="346"/>
        <end position="364"/>
    </location>
</feature>
<dbReference type="Pfam" id="PF07690">
    <property type="entry name" value="MFS_1"/>
    <property type="match status" value="1"/>
</dbReference>
<feature type="transmembrane region" description="Helical" evidence="6">
    <location>
        <begin position="88"/>
        <end position="111"/>
    </location>
</feature>
<dbReference type="InterPro" id="IPR020846">
    <property type="entry name" value="MFS_dom"/>
</dbReference>
<feature type="region of interest" description="Disordered" evidence="5">
    <location>
        <begin position="520"/>
        <end position="543"/>
    </location>
</feature>
<dbReference type="PANTHER" id="PTHR43826">
    <property type="entry name" value="GLUCOSE-6-PHOSPHATE EXCHANGER SLC37A4"/>
    <property type="match status" value="1"/>
</dbReference>
<feature type="transmembrane region" description="Helical" evidence="6">
    <location>
        <begin position="448"/>
        <end position="469"/>
    </location>
</feature>
<sequence>MANTPDTSVEIAPSGSAAEEANDATASDSLLVHKEVSRRTLSYHERPGVCWAVLAMASVAYFGKYFAISDLYIVETLFEGELFISPSRLSIILAISYAASIFGKVTAGVLSDARGGKFVFVLAGLGYVVTSILFGLLVYTNPTPVAYPRDPKHPHQTVLAAPGWQFALFLIVWAYNGYFALGLCWVSVVALCTNWVPTAHYGTLMGLVSMAPQLGDVIARSVLSSIIIVFPWRTIFFWAAGFALCLMLPVVFFVKNAPGEEETAIQKTKTKEEREPFRQRAIVLLKHPNLWLLALLSGCLYSVRTLFLLYSPSLLVHSFCANKGNRQLVPHNCLTSHVAAATAGRASALFTLLGCVSTLVIGRLRDWLPKRHRASVLLLPLFVLLVCLGLLWNASNPMWKHSNGGTVSFGVAVTSLAVAGLMLFGPYKMIGAVFAPEIGGKRLKGTACSIMGISDNTAAMVLLLVKGWIGGNWHLMFSILAIITCVAIVCALCLWANDISSSRDPHAHLRAITPSSDLYHRVPTENESTQTDEETGEESVAQDAGMADYRRISESRRAIFRKISQELDV</sequence>
<dbReference type="GO" id="GO:0016020">
    <property type="term" value="C:membrane"/>
    <property type="evidence" value="ECO:0007669"/>
    <property type="project" value="UniProtKB-ARBA"/>
</dbReference>
<feature type="transmembrane region" description="Helical" evidence="6">
    <location>
        <begin position="118"/>
        <end position="139"/>
    </location>
</feature>
<protein>
    <recommendedName>
        <fullName evidence="7">Major facilitator superfamily (MFS) profile domain-containing protein</fullName>
    </recommendedName>
</protein>
<feature type="transmembrane region" description="Helical" evidence="6">
    <location>
        <begin position="235"/>
        <end position="254"/>
    </location>
</feature>
<keyword evidence="3 6" id="KW-1133">Transmembrane helix</keyword>
<feature type="transmembrane region" description="Helical" evidence="6">
    <location>
        <begin position="290"/>
        <end position="310"/>
    </location>
</feature>
<dbReference type="GO" id="GO:0035435">
    <property type="term" value="P:phosphate ion transmembrane transport"/>
    <property type="evidence" value="ECO:0007669"/>
    <property type="project" value="TreeGrafter"/>
</dbReference>
<accession>A0A0G4G3B5</accession>
<name>A0A0G4G3B5_VITBC</name>
<evidence type="ECO:0000256" key="6">
    <source>
        <dbReference type="SAM" id="Phobius"/>
    </source>
</evidence>
<reference evidence="8 9" key="1">
    <citation type="submission" date="2014-11" db="EMBL/GenBank/DDBJ databases">
        <authorList>
            <person name="Zhu J."/>
            <person name="Qi W."/>
            <person name="Song R."/>
        </authorList>
    </citation>
    <scope>NUCLEOTIDE SEQUENCE [LARGE SCALE GENOMIC DNA]</scope>
</reference>
<dbReference type="InParanoid" id="A0A0G4G3B5"/>
<proteinExistence type="predicted"/>
<dbReference type="Proteomes" id="UP000041254">
    <property type="component" value="Unassembled WGS sequence"/>
</dbReference>
<feature type="transmembrane region" description="Helical" evidence="6">
    <location>
        <begin position="166"/>
        <end position="192"/>
    </location>
</feature>
<comment type="subcellular location">
    <subcellularLocation>
        <location evidence="1">Endomembrane system</location>
        <topology evidence="1">Multi-pass membrane protein</topology>
    </subcellularLocation>
</comment>
<evidence type="ECO:0000256" key="3">
    <source>
        <dbReference type="ARBA" id="ARBA00022989"/>
    </source>
</evidence>
<dbReference type="VEuPathDB" id="CryptoDB:Vbra_9649"/>
<dbReference type="PANTHER" id="PTHR43826:SF8">
    <property type="entry name" value="MAJOR FACILITATOR SUPERFAMILY (MFS) PROFILE DOMAIN-CONTAINING PROTEIN"/>
    <property type="match status" value="1"/>
</dbReference>
<dbReference type="GO" id="GO:0012505">
    <property type="term" value="C:endomembrane system"/>
    <property type="evidence" value="ECO:0007669"/>
    <property type="project" value="UniProtKB-SubCell"/>
</dbReference>
<organism evidence="8 9">
    <name type="scientific">Vitrella brassicaformis (strain CCMP3155)</name>
    <dbReference type="NCBI Taxonomy" id="1169540"/>
    <lineage>
        <taxon>Eukaryota</taxon>
        <taxon>Sar</taxon>
        <taxon>Alveolata</taxon>
        <taxon>Colpodellida</taxon>
        <taxon>Vitrellaceae</taxon>
        <taxon>Vitrella</taxon>
    </lineage>
</organism>
<dbReference type="GO" id="GO:0061513">
    <property type="term" value="F:glucose 6-phosphate:phosphate antiporter activity"/>
    <property type="evidence" value="ECO:0007669"/>
    <property type="project" value="TreeGrafter"/>
</dbReference>
<keyword evidence="4 6" id="KW-0472">Membrane</keyword>
<feature type="transmembrane region" description="Helical" evidence="6">
    <location>
        <begin position="407"/>
        <end position="427"/>
    </location>
</feature>
<dbReference type="AlphaFoldDB" id="A0A0G4G3B5"/>
<dbReference type="STRING" id="1169540.A0A0G4G3B5"/>
<dbReference type="SUPFAM" id="SSF103473">
    <property type="entry name" value="MFS general substrate transporter"/>
    <property type="match status" value="1"/>
</dbReference>
<dbReference type="PhylomeDB" id="A0A0G4G3B5"/>
<dbReference type="InterPro" id="IPR051337">
    <property type="entry name" value="OPA_Antiporter"/>
</dbReference>
<dbReference type="Gene3D" id="1.20.1250.20">
    <property type="entry name" value="MFS general substrate transporter like domains"/>
    <property type="match status" value="2"/>
</dbReference>
<feature type="transmembrane region" description="Helical" evidence="6">
    <location>
        <begin position="48"/>
        <end position="68"/>
    </location>
</feature>
<dbReference type="EMBL" id="CDMY01000557">
    <property type="protein sequence ID" value="CEM22746.1"/>
    <property type="molecule type" value="Genomic_DNA"/>
</dbReference>
<feature type="transmembrane region" description="Helical" evidence="6">
    <location>
        <begin position="475"/>
        <end position="496"/>
    </location>
</feature>
<evidence type="ECO:0000256" key="4">
    <source>
        <dbReference type="ARBA" id="ARBA00023136"/>
    </source>
</evidence>
<evidence type="ECO:0000259" key="7">
    <source>
        <dbReference type="PROSITE" id="PS50850"/>
    </source>
</evidence>
<evidence type="ECO:0000256" key="5">
    <source>
        <dbReference type="SAM" id="MobiDB-lite"/>
    </source>
</evidence>
<feature type="transmembrane region" description="Helical" evidence="6">
    <location>
        <begin position="376"/>
        <end position="395"/>
    </location>
</feature>
<feature type="transmembrane region" description="Helical" evidence="6">
    <location>
        <begin position="204"/>
        <end position="229"/>
    </location>
</feature>
<dbReference type="InterPro" id="IPR036259">
    <property type="entry name" value="MFS_trans_sf"/>
</dbReference>
<feature type="domain" description="Major facilitator superfamily (MFS) profile" evidence="7">
    <location>
        <begin position="53"/>
        <end position="499"/>
    </location>
</feature>
<dbReference type="InterPro" id="IPR011701">
    <property type="entry name" value="MFS"/>
</dbReference>
<gene>
    <name evidence="8" type="ORF">Vbra_9649</name>
</gene>
<evidence type="ECO:0000313" key="9">
    <source>
        <dbReference type="Proteomes" id="UP000041254"/>
    </source>
</evidence>
<keyword evidence="9" id="KW-1185">Reference proteome</keyword>